<dbReference type="Gene3D" id="3.20.20.20">
    <property type="entry name" value="Dihydropteroate synthase-like"/>
    <property type="match status" value="1"/>
</dbReference>
<evidence type="ECO:0000256" key="12">
    <source>
        <dbReference type="RuleBase" id="RU361205"/>
    </source>
</evidence>
<dbReference type="SUPFAM" id="SSF51717">
    <property type="entry name" value="Dihydropteroate synthetase-like"/>
    <property type="match status" value="1"/>
</dbReference>
<feature type="domain" description="Pterin-binding" evidence="13">
    <location>
        <begin position="16"/>
        <end position="280"/>
    </location>
</feature>
<comment type="function">
    <text evidence="12">Catalyzes the condensation of para-aminobenzoate (pABA) with 6-hydroxymethyl-7,8-dihydropterin diphosphate (DHPt-PP) to form 7,8-dihydropteroate (H2Pte), the immediate precursor of folate derivatives.</text>
</comment>
<reference evidence="14" key="2">
    <citation type="submission" date="2020-09" db="EMBL/GenBank/DDBJ databases">
        <authorList>
            <person name="Sun Q."/>
            <person name="Zhou Y."/>
        </authorList>
    </citation>
    <scope>NUCLEOTIDE SEQUENCE</scope>
    <source>
        <strain evidence="14">CGMCC 4.7306</strain>
    </source>
</reference>
<accession>A0A917S6V1</accession>
<gene>
    <name evidence="14" type="ORF">GCM10011575_17170</name>
</gene>
<evidence type="ECO:0000256" key="7">
    <source>
        <dbReference type="ARBA" id="ARBA00022679"/>
    </source>
</evidence>
<dbReference type="PANTHER" id="PTHR20941">
    <property type="entry name" value="FOLATE SYNTHESIS PROTEINS"/>
    <property type="match status" value="1"/>
</dbReference>
<dbReference type="InterPro" id="IPR000489">
    <property type="entry name" value="Pterin-binding_dom"/>
</dbReference>
<organism evidence="14 15">
    <name type="scientific">Microlunatus endophyticus</name>
    <dbReference type="NCBI Taxonomy" id="1716077"/>
    <lineage>
        <taxon>Bacteria</taxon>
        <taxon>Bacillati</taxon>
        <taxon>Actinomycetota</taxon>
        <taxon>Actinomycetes</taxon>
        <taxon>Propionibacteriales</taxon>
        <taxon>Propionibacteriaceae</taxon>
        <taxon>Microlunatus</taxon>
    </lineage>
</organism>
<dbReference type="GO" id="GO:0046654">
    <property type="term" value="P:tetrahydrofolate biosynthetic process"/>
    <property type="evidence" value="ECO:0007669"/>
    <property type="project" value="TreeGrafter"/>
</dbReference>
<evidence type="ECO:0000256" key="2">
    <source>
        <dbReference type="ARBA" id="ARBA00001946"/>
    </source>
</evidence>
<dbReference type="PROSITE" id="PS00793">
    <property type="entry name" value="DHPS_2"/>
    <property type="match status" value="1"/>
</dbReference>
<dbReference type="EMBL" id="BMMZ01000003">
    <property type="protein sequence ID" value="GGL59217.1"/>
    <property type="molecule type" value="Genomic_DNA"/>
</dbReference>
<evidence type="ECO:0000256" key="6">
    <source>
        <dbReference type="ARBA" id="ARBA00016919"/>
    </source>
</evidence>
<keyword evidence="10 12" id="KW-0289">Folate biosynthesis</keyword>
<comment type="similarity">
    <text evidence="4 12">Belongs to the DHPS family.</text>
</comment>
<evidence type="ECO:0000256" key="10">
    <source>
        <dbReference type="ARBA" id="ARBA00022909"/>
    </source>
</evidence>
<dbReference type="Proteomes" id="UP000613840">
    <property type="component" value="Unassembled WGS sequence"/>
</dbReference>
<keyword evidence="15" id="KW-1185">Reference proteome</keyword>
<proteinExistence type="inferred from homology"/>
<dbReference type="GO" id="GO:0005829">
    <property type="term" value="C:cytosol"/>
    <property type="evidence" value="ECO:0007669"/>
    <property type="project" value="TreeGrafter"/>
</dbReference>
<evidence type="ECO:0000259" key="13">
    <source>
        <dbReference type="PROSITE" id="PS50972"/>
    </source>
</evidence>
<sequence>MSELLVVPGLPAPGRTLVIGVINVTPDSFSDGGSYFDHAAAVRHGRELIAEGADIIDIGGESTRPGAVRVDPEEELRRTIPVIRELAGEESVRDGRVAISVDTMRARTAEEAYKAGARLINDVSGGQADPAMIPVAAALGSAYVQMHWRGHSADMQSRAHYADVVAEVRDELARLADTAIAAGIAEDRLILDPGFGFAKTGDHNWELMQHLDVLHGLGRPLLFAASRKRFLGTLLADPDGTPRPPKGRDDATAALSTWAALQRMWAVRVHTVRASRDAIAVVERLSRH</sequence>
<evidence type="ECO:0000313" key="15">
    <source>
        <dbReference type="Proteomes" id="UP000613840"/>
    </source>
</evidence>
<keyword evidence="7 12" id="KW-0808">Transferase</keyword>
<comment type="cofactor">
    <cofactor evidence="2 12">
        <name>Mg(2+)</name>
        <dbReference type="ChEBI" id="CHEBI:18420"/>
    </cofactor>
</comment>
<dbReference type="NCBIfam" id="TIGR01496">
    <property type="entry name" value="DHPS"/>
    <property type="match status" value="1"/>
</dbReference>
<dbReference type="InterPro" id="IPR045031">
    <property type="entry name" value="DHP_synth-like"/>
</dbReference>
<evidence type="ECO:0000256" key="8">
    <source>
        <dbReference type="ARBA" id="ARBA00022723"/>
    </source>
</evidence>
<dbReference type="RefSeq" id="WP_188894763.1">
    <property type="nucleotide sequence ID" value="NZ_BMMZ01000003.1"/>
</dbReference>
<evidence type="ECO:0000313" key="14">
    <source>
        <dbReference type="EMBL" id="GGL59217.1"/>
    </source>
</evidence>
<evidence type="ECO:0000256" key="4">
    <source>
        <dbReference type="ARBA" id="ARBA00009503"/>
    </source>
</evidence>
<evidence type="ECO:0000256" key="9">
    <source>
        <dbReference type="ARBA" id="ARBA00022842"/>
    </source>
</evidence>
<keyword evidence="9 12" id="KW-0460">Magnesium</keyword>
<dbReference type="InterPro" id="IPR011005">
    <property type="entry name" value="Dihydropteroate_synth-like_sf"/>
</dbReference>
<dbReference type="GO" id="GO:0046656">
    <property type="term" value="P:folic acid biosynthetic process"/>
    <property type="evidence" value="ECO:0007669"/>
    <property type="project" value="UniProtKB-KW"/>
</dbReference>
<dbReference type="InterPro" id="IPR006390">
    <property type="entry name" value="DHP_synth_dom"/>
</dbReference>
<protein>
    <recommendedName>
        <fullName evidence="6 12">Dihydropteroate synthase</fullName>
        <shortName evidence="12">DHPS</shortName>
        <ecNumber evidence="5 12">2.5.1.15</ecNumber>
    </recommendedName>
    <alternativeName>
        <fullName evidence="11 12">Dihydropteroate pyrophosphorylase</fullName>
    </alternativeName>
</protein>
<dbReference type="Pfam" id="PF00809">
    <property type="entry name" value="Pterin_bind"/>
    <property type="match status" value="1"/>
</dbReference>
<evidence type="ECO:0000256" key="3">
    <source>
        <dbReference type="ARBA" id="ARBA00004763"/>
    </source>
</evidence>
<comment type="pathway">
    <text evidence="3 12">Cofactor biosynthesis; tetrahydrofolate biosynthesis; 7,8-dihydrofolate from 2-amino-4-hydroxy-6-hydroxymethyl-7,8-dihydropteridine diphosphate and 4-aminobenzoate: step 1/2.</text>
</comment>
<evidence type="ECO:0000256" key="5">
    <source>
        <dbReference type="ARBA" id="ARBA00012458"/>
    </source>
</evidence>
<dbReference type="FunFam" id="3.20.20.20:FF:000006">
    <property type="entry name" value="Dihydropteroate synthase"/>
    <property type="match status" value="1"/>
</dbReference>
<name>A0A917S6V1_9ACTN</name>
<comment type="caution">
    <text evidence="14">The sequence shown here is derived from an EMBL/GenBank/DDBJ whole genome shotgun (WGS) entry which is preliminary data.</text>
</comment>
<dbReference type="GO" id="GO:0004156">
    <property type="term" value="F:dihydropteroate synthase activity"/>
    <property type="evidence" value="ECO:0007669"/>
    <property type="project" value="UniProtKB-EC"/>
</dbReference>
<comment type="catalytic activity">
    <reaction evidence="1">
        <text>(7,8-dihydropterin-6-yl)methyl diphosphate + 4-aminobenzoate = 7,8-dihydropteroate + diphosphate</text>
        <dbReference type="Rhea" id="RHEA:19949"/>
        <dbReference type="ChEBI" id="CHEBI:17836"/>
        <dbReference type="ChEBI" id="CHEBI:17839"/>
        <dbReference type="ChEBI" id="CHEBI:33019"/>
        <dbReference type="ChEBI" id="CHEBI:72950"/>
        <dbReference type="EC" id="2.5.1.15"/>
    </reaction>
</comment>
<dbReference type="PROSITE" id="PS00792">
    <property type="entry name" value="DHPS_1"/>
    <property type="match status" value="1"/>
</dbReference>
<dbReference type="PANTHER" id="PTHR20941:SF1">
    <property type="entry name" value="FOLIC ACID SYNTHESIS PROTEIN FOL1"/>
    <property type="match status" value="1"/>
</dbReference>
<evidence type="ECO:0000256" key="1">
    <source>
        <dbReference type="ARBA" id="ARBA00000012"/>
    </source>
</evidence>
<dbReference type="CDD" id="cd00739">
    <property type="entry name" value="DHPS"/>
    <property type="match status" value="1"/>
</dbReference>
<reference evidence="14" key="1">
    <citation type="journal article" date="2014" name="Int. J. Syst. Evol. Microbiol.">
        <title>Complete genome sequence of Corynebacterium casei LMG S-19264T (=DSM 44701T), isolated from a smear-ripened cheese.</title>
        <authorList>
            <consortium name="US DOE Joint Genome Institute (JGI-PGF)"/>
            <person name="Walter F."/>
            <person name="Albersmeier A."/>
            <person name="Kalinowski J."/>
            <person name="Ruckert C."/>
        </authorList>
    </citation>
    <scope>NUCLEOTIDE SEQUENCE</scope>
    <source>
        <strain evidence="14">CGMCC 4.7306</strain>
    </source>
</reference>
<dbReference type="GO" id="GO:0046872">
    <property type="term" value="F:metal ion binding"/>
    <property type="evidence" value="ECO:0007669"/>
    <property type="project" value="UniProtKB-KW"/>
</dbReference>
<evidence type="ECO:0000256" key="11">
    <source>
        <dbReference type="ARBA" id="ARBA00030193"/>
    </source>
</evidence>
<keyword evidence="8 12" id="KW-0479">Metal-binding</keyword>
<dbReference type="EC" id="2.5.1.15" evidence="5 12"/>
<dbReference type="AlphaFoldDB" id="A0A917S6V1"/>
<dbReference type="PROSITE" id="PS50972">
    <property type="entry name" value="PTERIN_BINDING"/>
    <property type="match status" value="1"/>
</dbReference>